<accession>A0A1E1WNE9</accession>
<keyword evidence="2" id="KW-0812">Transmembrane</keyword>
<reference evidence="3" key="1">
    <citation type="submission" date="2015-09" db="EMBL/GenBank/DDBJ databases">
        <title>De novo assembly of Pectinophora gossypiella (Pink Bollworm) gut transcriptome.</title>
        <authorList>
            <person name="Tassone E.E."/>
        </authorList>
    </citation>
    <scope>NUCLEOTIDE SEQUENCE</scope>
</reference>
<evidence type="ECO:0000256" key="1">
    <source>
        <dbReference type="SAM" id="MobiDB-lite"/>
    </source>
</evidence>
<evidence type="ECO:0000313" key="3">
    <source>
        <dbReference type="EMBL" id="JAT88447.1"/>
    </source>
</evidence>
<organism evidence="3">
    <name type="scientific">Pectinophora gossypiella</name>
    <name type="common">Cotton pink bollworm</name>
    <name type="synonym">Depressaria gossypiella</name>
    <dbReference type="NCBI Taxonomy" id="13191"/>
    <lineage>
        <taxon>Eukaryota</taxon>
        <taxon>Metazoa</taxon>
        <taxon>Ecdysozoa</taxon>
        <taxon>Arthropoda</taxon>
        <taxon>Hexapoda</taxon>
        <taxon>Insecta</taxon>
        <taxon>Pterygota</taxon>
        <taxon>Neoptera</taxon>
        <taxon>Endopterygota</taxon>
        <taxon>Lepidoptera</taxon>
        <taxon>Glossata</taxon>
        <taxon>Ditrysia</taxon>
        <taxon>Gelechioidea</taxon>
        <taxon>Gelechiidae</taxon>
        <taxon>Apatetrinae</taxon>
        <taxon>Pectinophora</taxon>
    </lineage>
</organism>
<feature type="region of interest" description="Disordered" evidence="1">
    <location>
        <begin position="1"/>
        <end position="24"/>
    </location>
</feature>
<proteinExistence type="predicted"/>
<dbReference type="EMBL" id="GDQN01002607">
    <property type="protein sequence ID" value="JAT88447.1"/>
    <property type="molecule type" value="Transcribed_RNA"/>
</dbReference>
<name>A0A1E1WNE9_PECGO</name>
<evidence type="ECO:0000256" key="2">
    <source>
        <dbReference type="SAM" id="Phobius"/>
    </source>
</evidence>
<sequence>MEEGNLEGMDHLEELLQQSAEPGQMPTRKQLLELLDSADITDEMKENLKALMNMGAPQLFGGYGQGTLLGIAFVLIIFAVLLFFGYKLYKSIKEKEVRREEKKKAKQMKKKK</sequence>
<dbReference type="AlphaFoldDB" id="A0A1E1WNE9"/>
<keyword evidence="2" id="KW-0472">Membrane</keyword>
<protein>
    <submittedName>
        <fullName evidence="3">Uncharacterized protein</fullName>
    </submittedName>
</protein>
<keyword evidence="2" id="KW-1133">Transmembrane helix</keyword>
<gene>
    <name evidence="3" type="ORF">g.14841</name>
</gene>
<feature type="transmembrane region" description="Helical" evidence="2">
    <location>
        <begin position="68"/>
        <end position="89"/>
    </location>
</feature>